<proteinExistence type="inferred from homology"/>
<keyword evidence="13" id="KW-1185">Reference proteome</keyword>
<organism evidence="12 13">
    <name type="scientific">Sulfurospirillum deleyianum (strain ATCC 51133 / DSM 6946 / 5175)</name>
    <dbReference type="NCBI Taxonomy" id="525898"/>
    <lineage>
        <taxon>Bacteria</taxon>
        <taxon>Pseudomonadati</taxon>
        <taxon>Campylobacterota</taxon>
        <taxon>Epsilonproteobacteria</taxon>
        <taxon>Campylobacterales</taxon>
        <taxon>Sulfurospirillaceae</taxon>
        <taxon>Sulfurospirillum</taxon>
    </lineage>
</organism>
<dbReference type="UniPathway" id="UPA00335"/>
<dbReference type="PROSITE" id="PS51163">
    <property type="entry name" value="YRDC"/>
    <property type="match status" value="1"/>
</dbReference>
<evidence type="ECO:0000313" key="12">
    <source>
        <dbReference type="EMBL" id="ACZ12125.1"/>
    </source>
</evidence>
<dbReference type="GO" id="GO:0003998">
    <property type="term" value="F:acylphosphatase activity"/>
    <property type="evidence" value="ECO:0007669"/>
    <property type="project" value="UniProtKB-EC"/>
</dbReference>
<comment type="catalytic activity">
    <reaction evidence="9">
        <text>an acyl phosphate + H2O = a carboxylate + phosphate + H(+)</text>
        <dbReference type="Rhea" id="RHEA:14965"/>
        <dbReference type="ChEBI" id="CHEBI:15377"/>
        <dbReference type="ChEBI" id="CHEBI:15378"/>
        <dbReference type="ChEBI" id="CHEBI:29067"/>
        <dbReference type="ChEBI" id="CHEBI:43474"/>
        <dbReference type="ChEBI" id="CHEBI:59918"/>
        <dbReference type="EC" id="3.6.1.7"/>
    </reaction>
</comment>
<evidence type="ECO:0000256" key="5">
    <source>
        <dbReference type="ARBA" id="ARBA00022771"/>
    </source>
</evidence>
<evidence type="ECO:0000259" key="10">
    <source>
        <dbReference type="PROSITE" id="PS51160"/>
    </source>
</evidence>
<keyword evidence="6" id="KW-0862">Zinc</keyword>
<reference evidence="13" key="1">
    <citation type="submission" date="2009-11" db="EMBL/GenBank/DDBJ databases">
        <title>The complete genome of Sulfurospirillum deleyianum DSM 6946.</title>
        <authorList>
            <consortium name="US DOE Joint Genome Institute (JGI-PGF)"/>
            <person name="Lucas S."/>
            <person name="Copeland A."/>
            <person name="Lapidus A."/>
            <person name="Glavina del Rio T."/>
            <person name="Dalin E."/>
            <person name="Tice H."/>
            <person name="Bruce D."/>
            <person name="Goodwin L."/>
            <person name="Pitluck S."/>
            <person name="Kyrpides N."/>
            <person name="Mavromatis K."/>
            <person name="Ivanova N."/>
            <person name="Ovchinnikova G."/>
            <person name="Munk A.C."/>
            <person name="Lu M."/>
            <person name="Brettin T."/>
            <person name="Detter J.C."/>
            <person name="Han C."/>
            <person name="Tapia R."/>
            <person name="Larimer F."/>
            <person name="Land M."/>
            <person name="Hauser L."/>
            <person name="Markowitz V."/>
            <person name="Cheng J.F."/>
            <person name="Hugenholtz P."/>
            <person name="Woyke T."/>
            <person name="Wu D."/>
            <person name="Aumann P."/>
            <person name="Schneider S."/>
            <person name="Lang E."/>
            <person name="Spring S."/>
            <person name="Klenk H.P."/>
            <person name="Eisen J.A."/>
        </authorList>
    </citation>
    <scope>NUCLEOTIDE SEQUENCE [LARGE SCALE GENOMIC DNA]</scope>
    <source>
        <strain evidence="13">ATCC 51133 / DSM 6946 / 5175</strain>
    </source>
</reference>
<feature type="active site" evidence="9">
    <location>
        <position position="39"/>
    </location>
</feature>
<dbReference type="RefSeq" id="WP_012856883.1">
    <property type="nucleotide sequence ID" value="NC_013512.1"/>
</dbReference>
<evidence type="ECO:0000256" key="3">
    <source>
        <dbReference type="ARBA" id="ARBA00022598"/>
    </source>
</evidence>
<dbReference type="PIRSF" id="PIRSF006256">
    <property type="entry name" value="CMPcnvr_hdrg_mat"/>
    <property type="match status" value="1"/>
</dbReference>
<sequence>MISDIRFRYGIEGIVQGVGFRPFVYTLALRYGLFGFVLNNEKGVVIEVEGSFMSLESFESALFHELPSLARIDFFTKEEIPPQYEKSFEIAHSTKGSHKSSLILPDMSLCDACLKELHDPNNRRYHYFFTNCTNCGPRYSIVKTVPYDRPNTSMHPFCMCEACQKEYTNPLDRRYHAQPISCIECGPTLFLRSIEGKIVATNEAALHHLAALIRAGNIVAMKGMGGFHLVCDASNEKVVHRLRERKKRASKPFAVMFKTIEAIEAVCEVGIKEKEAITSLLRPIVLVKHQTKNTLIAPSVAPRLDRLGVFLPYTPLHVMLFEYLKNPMVATSANLSGEPILYDAKQVVEKLSHVIDYYLDYNREIVNSSDDSVVQFVGDARILMRSSRGIAPQSFRFVGEDERKILCVGAHQKNAIAIYWNHQMVISPYIGDLDTLASCELFEAMLERFKRFYNFEPELIVADKHPRYFSTQWAQKQGIPYVLVQHHYAHILSAMCEHKLNETVLGIAWDGTGYGEDGTIWGGEFLVCDREKYERVAYFEPFALLGGDASIKDIKRILASLLWDALGEDANAVLLEYFDALALKRLHQVYHKKINSPLCSSVGRLFDAVAVLCGLEGEVSYDGESGLLIEGLFNPSIREHYTVTFREKEIGYKVMFIEMIQDKEPSLIASKFLNTLVYIFNEVTQKYPYKKVVAGGVFQNRTLLEQLLEKREEKLYFPHNIAINDGGICVGQLYKVLQNSTYLL</sequence>
<dbReference type="KEGG" id="sdl:Sdel_1101"/>
<evidence type="ECO:0000256" key="6">
    <source>
        <dbReference type="ARBA" id="ARBA00022833"/>
    </source>
</evidence>
<dbReference type="Pfam" id="PF01300">
    <property type="entry name" value="Sua5_yciO_yrdC"/>
    <property type="match status" value="1"/>
</dbReference>
<dbReference type="Gene3D" id="3.90.870.50">
    <property type="match status" value="1"/>
</dbReference>
<evidence type="ECO:0000256" key="9">
    <source>
        <dbReference type="PROSITE-ProRule" id="PRU00520"/>
    </source>
</evidence>
<dbReference type="Gene3D" id="3.30.420.360">
    <property type="match status" value="1"/>
</dbReference>
<comment type="pathway">
    <text evidence="1">Protein modification; [NiFe] hydrogenase maturation.</text>
</comment>
<dbReference type="Gene3D" id="3.30.110.120">
    <property type="match status" value="1"/>
</dbReference>
<dbReference type="SUPFAM" id="SSF54975">
    <property type="entry name" value="Acylphosphatase/BLUF domain-like"/>
    <property type="match status" value="1"/>
</dbReference>
<dbReference type="GO" id="GO:0051604">
    <property type="term" value="P:protein maturation"/>
    <property type="evidence" value="ECO:0007669"/>
    <property type="project" value="TreeGrafter"/>
</dbReference>
<keyword evidence="5" id="KW-0863">Zinc-finger</keyword>
<comment type="similarity">
    <text evidence="2 8">Belongs to the carbamoyltransferase HypF family.</text>
</comment>
<evidence type="ECO:0000256" key="7">
    <source>
        <dbReference type="ARBA" id="ARBA00048220"/>
    </source>
</evidence>
<dbReference type="InterPro" id="IPR017968">
    <property type="entry name" value="Acylphosphatase_CS"/>
</dbReference>
<feature type="domain" description="YrdC-like" evidence="11">
    <location>
        <begin position="203"/>
        <end position="389"/>
    </location>
</feature>
<dbReference type="PROSITE" id="PS00150">
    <property type="entry name" value="ACYLPHOSPHATASE_1"/>
    <property type="match status" value="1"/>
</dbReference>
<dbReference type="NCBIfam" id="TIGR00143">
    <property type="entry name" value="hypF"/>
    <property type="match status" value="1"/>
</dbReference>
<dbReference type="GO" id="GO:0003725">
    <property type="term" value="F:double-stranded RNA binding"/>
    <property type="evidence" value="ECO:0007669"/>
    <property type="project" value="InterPro"/>
</dbReference>
<evidence type="ECO:0000259" key="11">
    <source>
        <dbReference type="PROSITE" id="PS51163"/>
    </source>
</evidence>
<dbReference type="eggNOG" id="COG0068">
    <property type="taxonomic scope" value="Bacteria"/>
</dbReference>
<evidence type="ECO:0000256" key="4">
    <source>
        <dbReference type="ARBA" id="ARBA00022723"/>
    </source>
</evidence>
<evidence type="ECO:0000313" key="13">
    <source>
        <dbReference type="Proteomes" id="UP000002222"/>
    </source>
</evidence>
<dbReference type="InterPro" id="IPR055128">
    <property type="entry name" value="HypF_C_2"/>
</dbReference>
<dbReference type="InterPro" id="IPR041440">
    <property type="entry name" value="HypF_C"/>
</dbReference>
<dbReference type="Pfam" id="PF17788">
    <property type="entry name" value="HypF_C"/>
    <property type="match status" value="1"/>
</dbReference>
<reference evidence="12 13" key="2">
    <citation type="journal article" date="2010" name="Stand. Genomic Sci.">
        <title>Complete genome sequence of Sulfurospirillum deleyianum type strain (5175).</title>
        <authorList>
            <person name="Sikorski J."/>
            <person name="Lapidus A."/>
            <person name="Copeland A."/>
            <person name="Glavina Del Rio T."/>
            <person name="Nolan M."/>
            <person name="Lucas S."/>
            <person name="Chen F."/>
            <person name="Tice H."/>
            <person name="Cheng J.F."/>
            <person name="Saunders E."/>
            <person name="Bruce D."/>
            <person name="Goodwin L."/>
            <person name="Pitluck S."/>
            <person name="Ovchinnikova G."/>
            <person name="Pati A."/>
            <person name="Ivanova N."/>
            <person name="Mavromatis K."/>
            <person name="Chen A."/>
            <person name="Palaniappan K."/>
            <person name="Chain P."/>
            <person name="Land M."/>
            <person name="Hauser L."/>
            <person name="Chang Y.J."/>
            <person name="Jeffries C.D."/>
            <person name="Brettin T."/>
            <person name="Detter J.C."/>
            <person name="Han C."/>
            <person name="Rohde M."/>
            <person name="Lang E."/>
            <person name="Spring S."/>
            <person name="Goker M."/>
            <person name="Bristow J."/>
            <person name="Eisen J.A."/>
            <person name="Markowitz V."/>
            <person name="Hugenholtz P."/>
            <person name="Kyrpides N.C."/>
            <person name="Klenk H.P."/>
        </authorList>
    </citation>
    <scope>NUCLEOTIDE SEQUENCE [LARGE SCALE GENOMIC DNA]</scope>
    <source>
        <strain evidence="13">ATCC 51133 / DSM 6946 / 5175</strain>
    </source>
</reference>
<dbReference type="InterPro" id="IPR017945">
    <property type="entry name" value="DHBP_synth_RibB-like_a/b_dom"/>
</dbReference>
<gene>
    <name evidence="12" type="ordered locus">Sdel_1101</name>
</gene>
<dbReference type="STRING" id="525898.Sdel_1101"/>
<dbReference type="Pfam" id="PF07503">
    <property type="entry name" value="zf-HYPF"/>
    <property type="match status" value="2"/>
</dbReference>
<protein>
    <recommendedName>
        <fullName evidence="8">Carbamoyltransferase</fullName>
        <ecNumber evidence="8">6.2.-.-</ecNumber>
    </recommendedName>
</protein>
<dbReference type="PROSITE" id="PS51160">
    <property type="entry name" value="ACYLPHOSPHATASE_3"/>
    <property type="match status" value="1"/>
</dbReference>
<accession>D1B205</accession>
<dbReference type="InterPro" id="IPR011125">
    <property type="entry name" value="Znf_HypF"/>
</dbReference>
<dbReference type="InterPro" id="IPR006070">
    <property type="entry name" value="Sua5-like_dom"/>
</dbReference>
<feature type="active site" evidence="9">
    <location>
        <position position="21"/>
    </location>
</feature>
<dbReference type="OrthoDB" id="9808093at2"/>
<dbReference type="EMBL" id="CP001816">
    <property type="protein sequence ID" value="ACZ12125.1"/>
    <property type="molecule type" value="Genomic_DNA"/>
</dbReference>
<dbReference type="HOGENOM" id="CLU_009164_0_0_7"/>
<dbReference type="PANTHER" id="PTHR42959">
    <property type="entry name" value="CARBAMOYLTRANSFERASE"/>
    <property type="match status" value="1"/>
</dbReference>
<dbReference type="InterPro" id="IPR051060">
    <property type="entry name" value="Carbamoyltrans_HypF-like"/>
</dbReference>
<dbReference type="PANTHER" id="PTHR42959:SF1">
    <property type="entry name" value="CARBAMOYLTRANSFERASE HYPF"/>
    <property type="match status" value="1"/>
</dbReference>
<dbReference type="InterPro" id="IPR001792">
    <property type="entry name" value="Acylphosphatase-like_dom"/>
</dbReference>
<evidence type="ECO:0000256" key="2">
    <source>
        <dbReference type="ARBA" id="ARBA00008097"/>
    </source>
</evidence>
<dbReference type="Gene3D" id="3.30.420.40">
    <property type="match status" value="1"/>
</dbReference>
<dbReference type="Proteomes" id="UP000002222">
    <property type="component" value="Chromosome"/>
</dbReference>
<keyword evidence="9" id="KW-0378">Hydrolase</keyword>
<dbReference type="GO" id="GO:0008270">
    <property type="term" value="F:zinc ion binding"/>
    <property type="evidence" value="ECO:0007669"/>
    <property type="project" value="UniProtKB-KW"/>
</dbReference>
<dbReference type="EC" id="6.2.-.-" evidence="8"/>
<dbReference type="GO" id="GO:0016874">
    <property type="term" value="F:ligase activity"/>
    <property type="evidence" value="ECO:0007669"/>
    <property type="project" value="UniProtKB-UniRule"/>
</dbReference>
<keyword evidence="3" id="KW-0436">Ligase</keyword>
<dbReference type="AlphaFoldDB" id="D1B205"/>
<evidence type="ECO:0000256" key="8">
    <source>
        <dbReference type="PIRNR" id="PIRNR006256"/>
    </source>
</evidence>
<dbReference type="Pfam" id="PF22521">
    <property type="entry name" value="HypF_C_2"/>
    <property type="match status" value="1"/>
</dbReference>
<dbReference type="GO" id="GO:0016743">
    <property type="term" value="F:carboxyl- or carbamoyltransferase activity"/>
    <property type="evidence" value="ECO:0007669"/>
    <property type="project" value="UniProtKB-UniRule"/>
</dbReference>
<dbReference type="InterPro" id="IPR036046">
    <property type="entry name" value="Acylphosphatase-like_dom_sf"/>
</dbReference>
<dbReference type="InterPro" id="IPR004421">
    <property type="entry name" value="Carbamoyltransferase_HypF"/>
</dbReference>
<name>D1B205_SULD5</name>
<evidence type="ECO:0000256" key="1">
    <source>
        <dbReference type="ARBA" id="ARBA00004711"/>
    </source>
</evidence>
<dbReference type="Pfam" id="PF00708">
    <property type="entry name" value="Acylphosphatase"/>
    <property type="match status" value="1"/>
</dbReference>
<comment type="catalytic activity">
    <reaction evidence="7">
        <text>C-terminal L-cysteinyl-[HypE protein] + carbamoyl phosphate + ATP + H2O = C-terminal S-carboxamide-L-cysteinyl-[HypE protein] + AMP + phosphate + diphosphate + H(+)</text>
        <dbReference type="Rhea" id="RHEA:55636"/>
        <dbReference type="Rhea" id="RHEA-COMP:14247"/>
        <dbReference type="Rhea" id="RHEA-COMP:14392"/>
        <dbReference type="ChEBI" id="CHEBI:15377"/>
        <dbReference type="ChEBI" id="CHEBI:15378"/>
        <dbReference type="ChEBI" id="CHEBI:30616"/>
        <dbReference type="ChEBI" id="CHEBI:33019"/>
        <dbReference type="ChEBI" id="CHEBI:43474"/>
        <dbReference type="ChEBI" id="CHEBI:58228"/>
        <dbReference type="ChEBI" id="CHEBI:76913"/>
        <dbReference type="ChEBI" id="CHEBI:139126"/>
        <dbReference type="ChEBI" id="CHEBI:456215"/>
    </reaction>
</comment>
<dbReference type="SUPFAM" id="SSF55821">
    <property type="entry name" value="YrdC/RibB"/>
    <property type="match status" value="1"/>
</dbReference>
<feature type="domain" description="Acylphosphatase-like" evidence="10">
    <location>
        <begin position="6"/>
        <end position="92"/>
    </location>
</feature>
<keyword evidence="4" id="KW-0479">Metal-binding</keyword>